<evidence type="ECO:0000313" key="3">
    <source>
        <dbReference type="Proteomes" id="UP000838100"/>
    </source>
</evidence>
<protein>
    <recommendedName>
        <fullName evidence="1">VOC domain-containing protein</fullName>
    </recommendedName>
</protein>
<organism evidence="2 3">
    <name type="scientific">Sinobacterium norvegicum</name>
    <dbReference type="NCBI Taxonomy" id="1641715"/>
    <lineage>
        <taxon>Bacteria</taxon>
        <taxon>Pseudomonadati</taxon>
        <taxon>Pseudomonadota</taxon>
        <taxon>Gammaproteobacteria</taxon>
        <taxon>Cellvibrionales</taxon>
        <taxon>Spongiibacteraceae</taxon>
        <taxon>Sinobacterium</taxon>
    </lineage>
</organism>
<dbReference type="RefSeq" id="WP_237443832.1">
    <property type="nucleotide sequence ID" value="NZ_CAKLPX010000001.1"/>
</dbReference>
<evidence type="ECO:0000313" key="2">
    <source>
        <dbReference type="EMBL" id="CAH0991175.1"/>
    </source>
</evidence>
<accession>A0ABM9AE21</accession>
<dbReference type="Proteomes" id="UP000838100">
    <property type="component" value="Unassembled WGS sequence"/>
</dbReference>
<dbReference type="SUPFAM" id="SSF54593">
    <property type="entry name" value="Glyoxalase/Bleomycin resistance protein/Dihydroxybiphenyl dioxygenase"/>
    <property type="match status" value="1"/>
</dbReference>
<gene>
    <name evidence="2" type="ORF">SIN8267_01277</name>
</gene>
<feature type="domain" description="VOC" evidence="1">
    <location>
        <begin position="2"/>
        <end position="119"/>
    </location>
</feature>
<reference evidence="2" key="1">
    <citation type="submission" date="2021-12" db="EMBL/GenBank/DDBJ databases">
        <authorList>
            <person name="Rodrigo-Torres L."/>
            <person name="Arahal R. D."/>
            <person name="Lucena T."/>
        </authorList>
    </citation>
    <scope>NUCLEOTIDE SEQUENCE</scope>
    <source>
        <strain evidence="2">CECT 8267</strain>
    </source>
</reference>
<dbReference type="EMBL" id="CAKLPX010000001">
    <property type="protein sequence ID" value="CAH0991175.1"/>
    <property type="molecule type" value="Genomic_DNA"/>
</dbReference>
<name>A0ABM9AE21_9GAMM</name>
<dbReference type="CDD" id="cd07262">
    <property type="entry name" value="VOC_like"/>
    <property type="match status" value="1"/>
</dbReference>
<sequence>MEMNYFVFGTNNMAQAVAYYDQLFDGTGLNKIHGQGRMTLWGNERFMFALAEPFDKNPASNGNGTMLGFHVDSIDEVNRLHKKALELGGSCEGEPGVRSNMHSAYIRDLDSNKICFYTRNN</sequence>
<dbReference type="InterPro" id="IPR004360">
    <property type="entry name" value="Glyas_Fos-R_dOase_dom"/>
</dbReference>
<dbReference type="Pfam" id="PF00903">
    <property type="entry name" value="Glyoxalase"/>
    <property type="match status" value="1"/>
</dbReference>
<dbReference type="InterPro" id="IPR029068">
    <property type="entry name" value="Glyas_Bleomycin-R_OHBP_Dase"/>
</dbReference>
<dbReference type="PROSITE" id="PS51819">
    <property type="entry name" value="VOC"/>
    <property type="match status" value="1"/>
</dbReference>
<dbReference type="InterPro" id="IPR037523">
    <property type="entry name" value="VOC_core"/>
</dbReference>
<proteinExistence type="predicted"/>
<dbReference type="PANTHER" id="PTHR35006">
    <property type="entry name" value="GLYOXALASE FAMILY PROTEIN (AFU_ORTHOLOGUE AFUA_5G14830)"/>
    <property type="match status" value="1"/>
</dbReference>
<dbReference type="PANTHER" id="PTHR35006:SF1">
    <property type="entry name" value="BLL2941 PROTEIN"/>
    <property type="match status" value="1"/>
</dbReference>
<dbReference type="Gene3D" id="3.10.180.10">
    <property type="entry name" value="2,3-Dihydroxybiphenyl 1,2-Dioxygenase, domain 1"/>
    <property type="match status" value="1"/>
</dbReference>
<comment type="caution">
    <text evidence="2">The sequence shown here is derived from an EMBL/GenBank/DDBJ whole genome shotgun (WGS) entry which is preliminary data.</text>
</comment>
<keyword evidence="3" id="KW-1185">Reference proteome</keyword>
<evidence type="ECO:0000259" key="1">
    <source>
        <dbReference type="PROSITE" id="PS51819"/>
    </source>
</evidence>